<dbReference type="STRING" id="765952.PUV_24070"/>
<dbReference type="EMBL" id="FR872580">
    <property type="protein sequence ID" value="CCB87357.1"/>
    <property type="molecule type" value="Genomic_DNA"/>
</dbReference>
<evidence type="ECO:0000313" key="1">
    <source>
        <dbReference type="EMBL" id="CCB87357.1"/>
    </source>
</evidence>
<proteinExistence type="predicted"/>
<sequence>MYAFSQRKIVSLGNLGCEDKFCSCATSINDSKQVVGLSELNIKKENNKYSYHAFLWENGSLFDLGNLENDEDSIAYSINRNGDVVGISGNRDVNDFYDWDMVPEERLSGQNRAEW</sequence>
<dbReference type="eggNOG" id="COG5563">
    <property type="taxonomic scope" value="Bacteria"/>
</dbReference>
<dbReference type="Proteomes" id="UP000000495">
    <property type="component" value="Chromosome"/>
</dbReference>
<protein>
    <submittedName>
        <fullName evidence="1">Uncharacterized protein</fullName>
    </submittedName>
</protein>
<dbReference type="InterPro" id="IPR014262">
    <property type="entry name" value="HAF_rpt"/>
</dbReference>
<gene>
    <name evidence="1" type="ordered locus">PUV_24070</name>
</gene>
<dbReference type="NCBIfam" id="TIGR02913">
    <property type="entry name" value="HAF_rpt"/>
    <property type="match status" value="1"/>
</dbReference>
<dbReference type="KEGG" id="puv:PUV_24070"/>
<evidence type="ECO:0000313" key="2">
    <source>
        <dbReference type="Proteomes" id="UP000000495"/>
    </source>
</evidence>
<dbReference type="RefSeq" id="WP_013925548.1">
    <property type="nucleotide sequence ID" value="NC_015702.1"/>
</dbReference>
<dbReference type="OrthoDB" id="111204at2"/>
<accession>F8KXL3</accession>
<dbReference type="AlphaFoldDB" id="F8KXL3"/>
<keyword evidence="2" id="KW-1185">Reference proteome</keyword>
<dbReference type="HOGENOM" id="CLU_2106611_0_0_0"/>
<organism evidence="1 2">
    <name type="scientific">Parachlamydia acanthamoebae (strain UV7)</name>
    <dbReference type="NCBI Taxonomy" id="765952"/>
    <lineage>
        <taxon>Bacteria</taxon>
        <taxon>Pseudomonadati</taxon>
        <taxon>Chlamydiota</taxon>
        <taxon>Chlamydiia</taxon>
        <taxon>Parachlamydiales</taxon>
        <taxon>Parachlamydiaceae</taxon>
        <taxon>Parachlamydia</taxon>
    </lineage>
</organism>
<name>F8KXL3_PARAV</name>
<reference evidence="1 2" key="2">
    <citation type="journal article" date="2011" name="Mol. Biol. Evol.">
        <title>Unity in variety--the pan-genome of the Chlamydiae.</title>
        <authorList>
            <person name="Collingro A."/>
            <person name="Tischler P."/>
            <person name="Weinmaier T."/>
            <person name="Penz T."/>
            <person name="Heinz E."/>
            <person name="Brunham R.C."/>
            <person name="Read T.D."/>
            <person name="Bavoil P.M."/>
            <person name="Sachse K."/>
            <person name="Kahane S."/>
            <person name="Friedman M.G."/>
            <person name="Rattei T."/>
            <person name="Myers G.S."/>
            <person name="Horn M."/>
        </authorList>
    </citation>
    <scope>NUCLEOTIDE SEQUENCE [LARGE SCALE GENOMIC DNA]</scope>
    <source>
        <strain evidence="2">UV7</strain>
    </source>
</reference>
<reference key="1">
    <citation type="journal article" date="2011" name="Mol. Biol. Evol.">
        <title>Unity in variety -- the pan-genome of the Chlamydiae.</title>
        <authorList>
            <person name="Collingro A."/>
            <person name="Tischler P."/>
            <person name="Weinmaier T."/>
            <person name="Penz T."/>
            <person name="Heinz E."/>
            <person name="Brunham R.C."/>
            <person name="Read T.D."/>
            <person name="Bavoil P.M."/>
            <person name="Sachse K."/>
            <person name="Kahane S."/>
            <person name="Friedman M.G."/>
            <person name="Rattei T."/>
            <person name="Myers G.S.A."/>
            <person name="Horn M."/>
        </authorList>
    </citation>
    <scope>NUCLEOTIDE SEQUENCE</scope>
    <source>
        <strain>UV7</strain>
    </source>
</reference>